<dbReference type="STRING" id="299467.A0A443S4F5"/>
<keyword evidence="3" id="KW-1185">Reference proteome</keyword>
<accession>A0A443S4F5</accession>
<comment type="caution">
    <text evidence="2">The sequence shown here is derived from an EMBL/GenBank/DDBJ whole genome shotgun (WGS) entry which is preliminary data.</text>
</comment>
<dbReference type="SUPFAM" id="SSF51735">
    <property type="entry name" value="NAD(P)-binding Rossmann-fold domains"/>
    <property type="match status" value="1"/>
</dbReference>
<dbReference type="InterPro" id="IPR002347">
    <property type="entry name" value="SDR_fam"/>
</dbReference>
<reference evidence="2 3" key="1">
    <citation type="journal article" date="2018" name="Gigascience">
        <title>Genomes of trombidid mites reveal novel predicted allergens and laterally-transferred genes associated with secondary metabolism.</title>
        <authorList>
            <person name="Dong X."/>
            <person name="Chaisiri K."/>
            <person name="Xia D."/>
            <person name="Armstrong S.D."/>
            <person name="Fang Y."/>
            <person name="Donnelly M.J."/>
            <person name="Kadowaki T."/>
            <person name="McGarry J.W."/>
            <person name="Darby A.C."/>
            <person name="Makepeace B.L."/>
        </authorList>
    </citation>
    <scope>NUCLEOTIDE SEQUENCE [LARGE SCALE GENOMIC DNA]</scope>
    <source>
        <strain evidence="2">UoL-UT</strain>
    </source>
</reference>
<dbReference type="AlphaFoldDB" id="A0A443S4F5"/>
<evidence type="ECO:0000313" key="2">
    <source>
        <dbReference type="EMBL" id="RWS22409.1"/>
    </source>
</evidence>
<dbReference type="PRINTS" id="PR00081">
    <property type="entry name" value="GDHRDH"/>
</dbReference>
<dbReference type="OrthoDB" id="8947933at2759"/>
<comment type="similarity">
    <text evidence="1">Belongs to the short-chain dehydrogenases/reductases (SDR) family.</text>
</comment>
<dbReference type="VEuPathDB" id="VectorBase:LDEU009631"/>
<dbReference type="PANTHER" id="PTHR43975">
    <property type="entry name" value="ZGC:101858"/>
    <property type="match status" value="1"/>
</dbReference>
<evidence type="ECO:0000256" key="1">
    <source>
        <dbReference type="RuleBase" id="RU000363"/>
    </source>
</evidence>
<evidence type="ECO:0000313" key="3">
    <source>
        <dbReference type="Proteomes" id="UP000288716"/>
    </source>
</evidence>
<dbReference type="Pfam" id="PF00106">
    <property type="entry name" value="adh_short"/>
    <property type="match status" value="1"/>
</dbReference>
<dbReference type="PANTHER" id="PTHR43975:SF2">
    <property type="entry name" value="EG:BACR7A4.14 PROTEIN-RELATED"/>
    <property type="match status" value="1"/>
</dbReference>
<dbReference type="EMBL" id="NCKV01008894">
    <property type="protein sequence ID" value="RWS22409.1"/>
    <property type="molecule type" value="Genomic_DNA"/>
</dbReference>
<dbReference type="Gene3D" id="3.40.50.720">
    <property type="entry name" value="NAD(P)-binding Rossmann-like Domain"/>
    <property type="match status" value="1"/>
</dbReference>
<organism evidence="2 3">
    <name type="scientific">Leptotrombidium deliense</name>
    <dbReference type="NCBI Taxonomy" id="299467"/>
    <lineage>
        <taxon>Eukaryota</taxon>
        <taxon>Metazoa</taxon>
        <taxon>Ecdysozoa</taxon>
        <taxon>Arthropoda</taxon>
        <taxon>Chelicerata</taxon>
        <taxon>Arachnida</taxon>
        <taxon>Acari</taxon>
        <taxon>Acariformes</taxon>
        <taxon>Trombidiformes</taxon>
        <taxon>Prostigmata</taxon>
        <taxon>Anystina</taxon>
        <taxon>Parasitengona</taxon>
        <taxon>Trombiculoidea</taxon>
        <taxon>Trombiculidae</taxon>
        <taxon>Leptotrombidium</taxon>
    </lineage>
</organism>
<sequence>MFEDLKGKVVLITGSSGGIGEVTVQLFASNDCKVVVTGRNEENMEKIANKCHRLSPSKHKVCLFVFIYILIKQLKPLQVICDLKSSDDIENLVKTTINEFGKLDVLVNLVAHYKPMNILDSDILKNFDEHITLNVRSVLQLCRSVLPHLIETKGTIINLSTVGTFRPFKNCLSYCASKAAVDMLTKVLALEFGPKGVRVNGANLGPIDTPQFKTFNNSDEIRKSYAEKNPLRRMGTVEEVAQTIAYLASTCSSYVTGSLIPIDGGTSLT</sequence>
<dbReference type="InterPro" id="IPR036291">
    <property type="entry name" value="NAD(P)-bd_dom_sf"/>
</dbReference>
<dbReference type="FunFam" id="3.40.50.720:FF:000084">
    <property type="entry name" value="Short-chain dehydrogenase reductase"/>
    <property type="match status" value="1"/>
</dbReference>
<gene>
    <name evidence="2" type="ORF">B4U80_02245</name>
</gene>
<dbReference type="PRINTS" id="PR00080">
    <property type="entry name" value="SDRFAMILY"/>
</dbReference>
<dbReference type="Pfam" id="PF13561">
    <property type="entry name" value="adh_short_C2"/>
    <property type="match status" value="1"/>
</dbReference>
<name>A0A443S4F5_9ACAR</name>
<proteinExistence type="inferred from homology"/>
<protein>
    <submittedName>
        <fullName evidence="2">Short-chain dehydrogenease/reductase-like protein</fullName>
    </submittedName>
</protein>
<dbReference type="Proteomes" id="UP000288716">
    <property type="component" value="Unassembled WGS sequence"/>
</dbReference>